<keyword evidence="3" id="KW-1185">Reference proteome</keyword>
<dbReference type="AlphaFoldDB" id="G8C0T1"/>
<feature type="region of interest" description="Disordered" evidence="1">
    <location>
        <begin position="189"/>
        <end position="215"/>
    </location>
</feature>
<gene>
    <name evidence="2" type="primary">TPHA0M00140</name>
    <name evidence="2" type="ordered locus">TPHA_0M00140</name>
</gene>
<proteinExistence type="predicted"/>
<name>G8C0T1_TETPH</name>
<evidence type="ECO:0000313" key="3">
    <source>
        <dbReference type="Proteomes" id="UP000005666"/>
    </source>
</evidence>
<dbReference type="KEGG" id="tpf:TPHA_0M00140"/>
<protein>
    <submittedName>
        <fullName evidence="2">Uncharacterized protein</fullName>
    </submittedName>
</protein>
<dbReference type="RefSeq" id="XP_003688026.1">
    <property type="nucleotide sequence ID" value="XM_003687978.1"/>
</dbReference>
<dbReference type="Proteomes" id="UP000005666">
    <property type="component" value="Chromosome 13"/>
</dbReference>
<evidence type="ECO:0000256" key="1">
    <source>
        <dbReference type="SAM" id="MobiDB-lite"/>
    </source>
</evidence>
<accession>G8C0T1</accession>
<reference evidence="2 3" key="1">
    <citation type="journal article" date="2011" name="Proc. Natl. Acad. Sci. U.S.A.">
        <title>Evolutionary erosion of yeast sex chromosomes by mating-type switching accidents.</title>
        <authorList>
            <person name="Gordon J.L."/>
            <person name="Armisen D."/>
            <person name="Proux-Wera E."/>
            <person name="Oheigeartaigh S.S."/>
            <person name="Byrne K.P."/>
            <person name="Wolfe K.H."/>
        </authorList>
    </citation>
    <scope>NUCLEOTIDE SEQUENCE [LARGE SCALE GENOMIC DNA]</scope>
    <source>
        <strain evidence="3">ATCC 24235 / CBS 4417 / NBRC 1672 / NRRL Y-8282 / UCD 70-5</strain>
    </source>
</reference>
<sequence length="215" mass="23414">MKGTDKNVESVWETPEKFSSLKPCSASSEHHDHLRNGHFRVRAFTNWTSNTSPGISSREGTFARNVPGKSYSGIATSSERLPVCGRQISSSLRRGVDDSGDERRTRELRIERIRVCKANINGDVDIGTSTLRACMRAFQSQEKGIACNGGSSHRRCVSTYICTVTAHGGHHRPADSVTRKGTINPHHLAPATPGTHWGLAPGAPPASPVNLRSYQ</sequence>
<dbReference type="EMBL" id="HE612868">
    <property type="protein sequence ID" value="CCE65592.1"/>
    <property type="molecule type" value="Genomic_DNA"/>
</dbReference>
<dbReference type="GeneID" id="11532002"/>
<evidence type="ECO:0000313" key="2">
    <source>
        <dbReference type="EMBL" id="CCE65592.1"/>
    </source>
</evidence>
<organism evidence="2 3">
    <name type="scientific">Tetrapisispora phaffii (strain ATCC 24235 / CBS 4417 / NBRC 1672 / NRRL Y-8282 / UCD 70-5)</name>
    <name type="common">Yeast</name>
    <name type="synonym">Fabospora phaffii</name>
    <dbReference type="NCBI Taxonomy" id="1071381"/>
    <lineage>
        <taxon>Eukaryota</taxon>
        <taxon>Fungi</taxon>
        <taxon>Dikarya</taxon>
        <taxon>Ascomycota</taxon>
        <taxon>Saccharomycotina</taxon>
        <taxon>Saccharomycetes</taxon>
        <taxon>Saccharomycetales</taxon>
        <taxon>Saccharomycetaceae</taxon>
        <taxon>Tetrapisispora</taxon>
    </lineage>
</organism>
<dbReference type="HOGENOM" id="CLU_1284043_0_0_1"/>